<evidence type="ECO:0000256" key="5">
    <source>
        <dbReference type="ARBA" id="ARBA00022691"/>
    </source>
</evidence>
<dbReference type="PANTHER" id="PTHR23417:SF14">
    <property type="entry name" value="PENTACOTRIPEPTIDE-REPEAT REGION OF PRORP DOMAIN-CONTAINING PROTEIN"/>
    <property type="match status" value="1"/>
</dbReference>
<evidence type="ECO:0000256" key="2">
    <source>
        <dbReference type="ARBA" id="ARBA00003015"/>
    </source>
</evidence>
<keyword evidence="5 7" id="KW-0949">S-adenosyl-L-methionine</keyword>
<dbReference type="PROSITE" id="PS51625">
    <property type="entry name" value="SAM_MT_TRMB"/>
    <property type="match status" value="1"/>
</dbReference>
<comment type="similarity">
    <text evidence="7">Belongs to the class I-like SAM-binding methyltransferase superfamily. TrmB family.</text>
</comment>
<comment type="caution">
    <text evidence="8">The sequence shown here is derived from an EMBL/GenBank/DDBJ whole genome shotgun (WGS) entry which is preliminary data.</text>
</comment>
<dbReference type="HAMAP" id="MF_01057">
    <property type="entry name" value="tRNA_methyltr_TrmB"/>
    <property type="match status" value="1"/>
</dbReference>
<dbReference type="PANTHER" id="PTHR23417">
    <property type="entry name" value="3-DEOXY-D-MANNO-OCTULOSONIC-ACID TRANSFERASE/TRNA GUANINE-N 7 - -METHYLTRANSFERASE"/>
    <property type="match status" value="1"/>
</dbReference>
<dbReference type="GO" id="GO:0008176">
    <property type="term" value="F:tRNA (guanine(46)-N7)-methyltransferase activity"/>
    <property type="evidence" value="ECO:0007669"/>
    <property type="project" value="UniProtKB-EC"/>
</dbReference>
<feature type="binding site" evidence="7">
    <location>
        <position position="167"/>
    </location>
    <ligand>
        <name>substrate</name>
    </ligand>
</feature>
<dbReference type="Proteomes" id="UP000722121">
    <property type="component" value="Unassembled WGS sequence"/>
</dbReference>
<organism evidence="8 9">
    <name type="scientific">Simkania negevensis</name>
    <dbReference type="NCBI Taxonomy" id="83561"/>
    <lineage>
        <taxon>Bacteria</taxon>
        <taxon>Pseudomonadati</taxon>
        <taxon>Chlamydiota</taxon>
        <taxon>Chlamydiia</taxon>
        <taxon>Parachlamydiales</taxon>
        <taxon>Simkaniaceae</taxon>
        <taxon>Simkania</taxon>
    </lineage>
</organism>
<evidence type="ECO:0000256" key="6">
    <source>
        <dbReference type="ARBA" id="ARBA00022694"/>
    </source>
</evidence>
<keyword evidence="3 7" id="KW-0489">Methyltransferase</keyword>
<feature type="binding site" evidence="7">
    <location>
        <position position="81"/>
    </location>
    <ligand>
        <name>S-adenosyl-L-methionine</name>
        <dbReference type="ChEBI" id="CHEBI:59789"/>
    </ligand>
</feature>
<proteinExistence type="inferred from homology"/>
<name>A0ABS3ASD6_9BACT</name>
<dbReference type="EMBL" id="JAFITR010000054">
    <property type="protein sequence ID" value="MBN4067032.1"/>
    <property type="molecule type" value="Genomic_DNA"/>
</dbReference>
<dbReference type="Gene3D" id="3.40.50.150">
    <property type="entry name" value="Vaccinia Virus protein VP39"/>
    <property type="match status" value="1"/>
</dbReference>
<comment type="pathway">
    <text evidence="7">tRNA modification; N(7)-methylguanine-tRNA biosynthesis.</text>
</comment>
<evidence type="ECO:0000256" key="7">
    <source>
        <dbReference type="HAMAP-Rule" id="MF_01057"/>
    </source>
</evidence>
<feature type="binding site" evidence="7">
    <location>
        <position position="135"/>
    </location>
    <ligand>
        <name>substrate</name>
    </ligand>
</feature>
<dbReference type="InterPro" id="IPR055361">
    <property type="entry name" value="tRNA_methyltr_TrmB_bact"/>
</dbReference>
<dbReference type="CDD" id="cd02440">
    <property type="entry name" value="AdoMet_MTases"/>
    <property type="match status" value="1"/>
</dbReference>
<feature type="binding site" evidence="7">
    <location>
        <position position="56"/>
    </location>
    <ligand>
        <name>S-adenosyl-L-methionine</name>
        <dbReference type="ChEBI" id="CHEBI:59789"/>
    </ligand>
</feature>
<sequence length="243" mass="28051">MKPRELIRPYNWKDRKILLRDGVLYVPDYYTAHQGFSLPLWSLPEVFEKEAPVSIEYCSGNGEWIVEKALEFPNKNWVGVEKRFDRVRKIYSRRHNEGADNLFIGYGEAVTMTRHYFPEATVDEVYVNFPDPWPKGRHAKHRLITDTFASEVHRVLKPGGTITLVTDDLAYKEIIVGVFLAHPGFASLHPHPYYIDHIENYGTSYFDSLWRGLGCKIHFVQFQGVVDENCCQGDPFPIPAFGA</sequence>
<dbReference type="NCBIfam" id="TIGR00091">
    <property type="entry name" value="tRNA (guanosine(46)-N7)-methyltransferase TrmB"/>
    <property type="match status" value="1"/>
</dbReference>
<dbReference type="InterPro" id="IPR003358">
    <property type="entry name" value="tRNA_(Gua-N-7)_MeTrfase_Trmb"/>
</dbReference>
<keyword evidence="4 7" id="KW-0808">Transferase</keyword>
<comment type="function">
    <text evidence="2 7">Catalyzes the formation of N(7)-methylguanine at position 46 (m7G46) in tRNA.</text>
</comment>
<evidence type="ECO:0000256" key="4">
    <source>
        <dbReference type="ARBA" id="ARBA00022679"/>
    </source>
</evidence>
<reference evidence="8 9" key="1">
    <citation type="submission" date="2021-02" db="EMBL/GenBank/DDBJ databases">
        <title>Activity-based single-cell genomes from oceanic crustal fluid captures similar information to metagenomic and metatranscriptomic surveys with orders of magnitude less sampling.</title>
        <authorList>
            <person name="D'Angelo T.S."/>
            <person name="Orcutt B.N."/>
        </authorList>
    </citation>
    <scope>NUCLEOTIDE SEQUENCE [LARGE SCALE GENOMIC DNA]</scope>
    <source>
        <strain evidence="8">AH-315-G07</strain>
    </source>
</reference>
<accession>A0ABS3ASD6</accession>
<comment type="catalytic activity">
    <reaction evidence="1 7">
        <text>guanosine(46) in tRNA + S-adenosyl-L-methionine = N(7)-methylguanosine(46) in tRNA + S-adenosyl-L-homocysteine</text>
        <dbReference type="Rhea" id="RHEA:42708"/>
        <dbReference type="Rhea" id="RHEA-COMP:10188"/>
        <dbReference type="Rhea" id="RHEA-COMP:10189"/>
        <dbReference type="ChEBI" id="CHEBI:57856"/>
        <dbReference type="ChEBI" id="CHEBI:59789"/>
        <dbReference type="ChEBI" id="CHEBI:74269"/>
        <dbReference type="ChEBI" id="CHEBI:74480"/>
        <dbReference type="EC" id="2.1.1.33"/>
    </reaction>
</comment>
<comment type="caution">
    <text evidence="7">Lacks conserved residue(s) required for the propagation of feature annotation.</text>
</comment>
<protein>
    <recommendedName>
        <fullName evidence="7">tRNA (guanine-N(7)-)-methyltransferase</fullName>
        <ecNumber evidence="7">2.1.1.33</ecNumber>
    </recommendedName>
    <alternativeName>
        <fullName evidence="7">tRNA (guanine(46)-N(7))-methyltransferase</fullName>
    </alternativeName>
    <alternativeName>
        <fullName evidence="7">tRNA(m7G46)-methyltransferase</fullName>
    </alternativeName>
</protein>
<keyword evidence="9" id="KW-1185">Reference proteome</keyword>
<feature type="binding site" evidence="7">
    <location>
        <position position="108"/>
    </location>
    <ligand>
        <name>S-adenosyl-L-methionine</name>
        <dbReference type="ChEBI" id="CHEBI:59789"/>
    </ligand>
</feature>
<dbReference type="InterPro" id="IPR029063">
    <property type="entry name" value="SAM-dependent_MTases_sf"/>
</dbReference>
<feature type="binding site" evidence="7">
    <location>
        <position position="131"/>
    </location>
    <ligand>
        <name>S-adenosyl-L-methionine</name>
        <dbReference type="ChEBI" id="CHEBI:59789"/>
    </ligand>
</feature>
<keyword evidence="6 7" id="KW-0819">tRNA processing</keyword>
<dbReference type="Pfam" id="PF02390">
    <property type="entry name" value="Methyltransf_4"/>
    <property type="match status" value="1"/>
</dbReference>
<evidence type="ECO:0000313" key="8">
    <source>
        <dbReference type="EMBL" id="MBN4067032.1"/>
    </source>
</evidence>
<dbReference type="EC" id="2.1.1.33" evidence="7"/>
<evidence type="ECO:0000313" key="9">
    <source>
        <dbReference type="Proteomes" id="UP000722121"/>
    </source>
</evidence>
<evidence type="ECO:0000256" key="3">
    <source>
        <dbReference type="ARBA" id="ARBA00022603"/>
    </source>
</evidence>
<dbReference type="SUPFAM" id="SSF53335">
    <property type="entry name" value="S-adenosyl-L-methionine-dependent methyltransferases"/>
    <property type="match status" value="1"/>
</dbReference>
<evidence type="ECO:0000256" key="1">
    <source>
        <dbReference type="ARBA" id="ARBA00000142"/>
    </source>
</evidence>
<gene>
    <name evidence="7 8" type="primary">trmB</name>
    <name evidence="8" type="ORF">JYU14_03010</name>
</gene>